<evidence type="ECO:0000256" key="3">
    <source>
        <dbReference type="ARBA" id="ARBA00022801"/>
    </source>
</evidence>
<evidence type="ECO:0000256" key="5">
    <source>
        <dbReference type="ARBA" id="ARBA00023049"/>
    </source>
</evidence>
<evidence type="ECO:0000313" key="9">
    <source>
        <dbReference type="EMBL" id="GAA0611273.1"/>
    </source>
</evidence>
<reference evidence="9 10" key="1">
    <citation type="journal article" date="2019" name="Int. J. Syst. Evol. Microbiol.">
        <title>The Global Catalogue of Microorganisms (GCM) 10K type strain sequencing project: providing services to taxonomists for standard genome sequencing and annotation.</title>
        <authorList>
            <consortium name="The Broad Institute Genomics Platform"/>
            <consortium name="The Broad Institute Genome Sequencing Center for Infectious Disease"/>
            <person name="Wu L."/>
            <person name="Ma J."/>
        </authorList>
    </citation>
    <scope>NUCLEOTIDE SEQUENCE [LARGE SCALE GENOMIC DNA]</scope>
    <source>
        <strain evidence="9 10">JCM 12928</strain>
    </source>
</reference>
<feature type="domain" description="Peptidase M48" evidence="8">
    <location>
        <begin position="189"/>
        <end position="240"/>
    </location>
</feature>
<keyword evidence="2" id="KW-0479">Metal-binding</keyword>
<evidence type="ECO:0000313" key="10">
    <source>
        <dbReference type="Proteomes" id="UP001501352"/>
    </source>
</evidence>
<proteinExistence type="inferred from homology"/>
<dbReference type="RefSeq" id="WP_343789203.1">
    <property type="nucleotide sequence ID" value="NZ_BAAAGA010000001.1"/>
</dbReference>
<protein>
    <recommendedName>
        <fullName evidence="8">Peptidase M48 domain-containing protein</fullName>
    </recommendedName>
</protein>
<feature type="chain" id="PRO_5046058817" description="Peptidase M48 domain-containing protein" evidence="7">
    <location>
        <begin position="22"/>
        <end position="339"/>
    </location>
</feature>
<dbReference type="PANTHER" id="PTHR22726">
    <property type="entry name" value="METALLOENDOPEPTIDASE OMA1"/>
    <property type="match status" value="1"/>
</dbReference>
<keyword evidence="1 6" id="KW-0645">Protease</keyword>
<dbReference type="SUPFAM" id="SSF50156">
    <property type="entry name" value="PDZ domain-like"/>
    <property type="match status" value="1"/>
</dbReference>
<evidence type="ECO:0000256" key="2">
    <source>
        <dbReference type="ARBA" id="ARBA00022723"/>
    </source>
</evidence>
<comment type="cofactor">
    <cofactor evidence="6">
        <name>Zn(2+)</name>
        <dbReference type="ChEBI" id="CHEBI:29105"/>
    </cofactor>
    <text evidence="6">Binds 1 zinc ion per subunit.</text>
</comment>
<dbReference type="InterPro" id="IPR051156">
    <property type="entry name" value="Mito/Outer_Membr_Metalloprot"/>
</dbReference>
<dbReference type="PANTHER" id="PTHR22726:SF1">
    <property type="entry name" value="METALLOENDOPEPTIDASE OMA1, MITOCHONDRIAL"/>
    <property type="match status" value="1"/>
</dbReference>
<dbReference type="Gene3D" id="2.30.42.10">
    <property type="match status" value="1"/>
</dbReference>
<keyword evidence="3 6" id="KW-0378">Hydrolase</keyword>
<dbReference type="InterPro" id="IPR036034">
    <property type="entry name" value="PDZ_sf"/>
</dbReference>
<keyword evidence="7" id="KW-0732">Signal</keyword>
<dbReference type="PROSITE" id="PS51257">
    <property type="entry name" value="PROKAR_LIPOPROTEIN"/>
    <property type="match status" value="1"/>
</dbReference>
<organism evidence="9 10">
    <name type="scientific">Brevundimonas kwangchunensis</name>
    <dbReference type="NCBI Taxonomy" id="322163"/>
    <lineage>
        <taxon>Bacteria</taxon>
        <taxon>Pseudomonadati</taxon>
        <taxon>Pseudomonadota</taxon>
        <taxon>Alphaproteobacteria</taxon>
        <taxon>Caulobacterales</taxon>
        <taxon>Caulobacteraceae</taxon>
        <taxon>Brevundimonas</taxon>
    </lineage>
</organism>
<dbReference type="EMBL" id="BAAAGA010000001">
    <property type="protein sequence ID" value="GAA0611273.1"/>
    <property type="molecule type" value="Genomic_DNA"/>
</dbReference>
<dbReference type="Pfam" id="PF01435">
    <property type="entry name" value="Peptidase_M48"/>
    <property type="match status" value="1"/>
</dbReference>
<keyword evidence="4 6" id="KW-0862">Zinc</keyword>
<comment type="caution">
    <text evidence="9">The sequence shown here is derived from an EMBL/GenBank/DDBJ whole genome shotgun (WGS) entry which is preliminary data.</text>
</comment>
<evidence type="ECO:0000259" key="8">
    <source>
        <dbReference type="Pfam" id="PF01435"/>
    </source>
</evidence>
<feature type="signal peptide" evidence="7">
    <location>
        <begin position="1"/>
        <end position="21"/>
    </location>
</feature>
<keyword evidence="10" id="KW-1185">Reference proteome</keyword>
<dbReference type="InterPro" id="IPR001915">
    <property type="entry name" value="Peptidase_M48"/>
</dbReference>
<evidence type="ECO:0000256" key="6">
    <source>
        <dbReference type="RuleBase" id="RU003983"/>
    </source>
</evidence>
<keyword evidence="5 6" id="KW-0482">Metalloprotease</keyword>
<sequence length="339" mass="36361">MPLLRTAYSLLFALTMVALSACESPQMGLRPAASGFDHDGPEQRLTNLTALDQRVARVAWRLSTANTDLCPVVRQSAGWALHSAGQYSAEMRSYAESRFSLDGDLPGVLSAPSGSPAALAALETGDVIVSVNGERMTPGASGRAAQFEGLAANIARLDAAFARGPAELSVRRRGQLISTRIQPVSACGYEVQLNPSDELNARADGRRLFISTALASFAQTDDDLALILGHELAHNVLRHRSWSETGGEGRTVVAADCDPRLCADGNHERQADRVGLYLMARAGYDPAIAAPFWRRFAESNWRVRYPSLAHASAGVRATRLEAVQAEIEAKRASGEPLLP</sequence>
<evidence type="ECO:0000256" key="7">
    <source>
        <dbReference type="SAM" id="SignalP"/>
    </source>
</evidence>
<dbReference type="Proteomes" id="UP001501352">
    <property type="component" value="Unassembled WGS sequence"/>
</dbReference>
<name>A0ABN1GGT6_9CAUL</name>
<gene>
    <name evidence="9" type="ORF">GCM10009422_02690</name>
</gene>
<evidence type="ECO:0000256" key="1">
    <source>
        <dbReference type="ARBA" id="ARBA00022670"/>
    </source>
</evidence>
<comment type="similarity">
    <text evidence="6">Belongs to the peptidase M48 family.</text>
</comment>
<evidence type="ECO:0000256" key="4">
    <source>
        <dbReference type="ARBA" id="ARBA00022833"/>
    </source>
</evidence>
<accession>A0ABN1GGT6</accession>